<evidence type="ECO:0000313" key="3">
    <source>
        <dbReference type="Proteomes" id="UP001190700"/>
    </source>
</evidence>
<feature type="non-terminal residue" evidence="2">
    <location>
        <position position="1"/>
    </location>
</feature>
<organism evidence="2 3">
    <name type="scientific">Cymbomonas tetramitiformis</name>
    <dbReference type="NCBI Taxonomy" id="36881"/>
    <lineage>
        <taxon>Eukaryota</taxon>
        <taxon>Viridiplantae</taxon>
        <taxon>Chlorophyta</taxon>
        <taxon>Pyramimonadophyceae</taxon>
        <taxon>Pyramimonadales</taxon>
        <taxon>Pyramimonadaceae</taxon>
        <taxon>Cymbomonas</taxon>
    </lineage>
</organism>
<feature type="compositionally biased region" description="Polar residues" evidence="1">
    <location>
        <begin position="1"/>
        <end position="13"/>
    </location>
</feature>
<dbReference type="EMBL" id="LGRX02019868">
    <property type="protein sequence ID" value="KAK3258040.1"/>
    <property type="molecule type" value="Genomic_DNA"/>
</dbReference>
<keyword evidence="3" id="KW-1185">Reference proteome</keyword>
<dbReference type="AlphaFoldDB" id="A0AAE0FE40"/>
<feature type="region of interest" description="Disordered" evidence="1">
    <location>
        <begin position="1"/>
        <end position="21"/>
    </location>
</feature>
<evidence type="ECO:0000313" key="2">
    <source>
        <dbReference type="EMBL" id="KAK3258040.1"/>
    </source>
</evidence>
<dbReference type="Proteomes" id="UP001190700">
    <property type="component" value="Unassembled WGS sequence"/>
</dbReference>
<sequence length="117" mass="12507">DPAVQTASTSKGTDTGPAVTDAPHRAEMKVLGSEHGLKAEMKVLGSEHGLKAEMKVLGSEHDLQDGSGNYATEIIIKADDAAAHGFDLLSQTEDQLFELVKDLYGTEVQTNRLDLTK</sequence>
<name>A0AAE0FE40_9CHLO</name>
<gene>
    <name evidence="2" type="ORF">CYMTET_32898</name>
</gene>
<evidence type="ECO:0000256" key="1">
    <source>
        <dbReference type="SAM" id="MobiDB-lite"/>
    </source>
</evidence>
<protein>
    <submittedName>
        <fullName evidence="2">Uncharacterized protein</fullName>
    </submittedName>
</protein>
<proteinExistence type="predicted"/>
<accession>A0AAE0FE40</accession>
<reference evidence="2 3" key="1">
    <citation type="journal article" date="2015" name="Genome Biol. Evol.">
        <title>Comparative Genomics of a Bacterivorous Green Alga Reveals Evolutionary Causalities and Consequences of Phago-Mixotrophic Mode of Nutrition.</title>
        <authorList>
            <person name="Burns J.A."/>
            <person name="Paasch A."/>
            <person name="Narechania A."/>
            <person name="Kim E."/>
        </authorList>
    </citation>
    <scope>NUCLEOTIDE SEQUENCE [LARGE SCALE GENOMIC DNA]</scope>
    <source>
        <strain evidence="2 3">PLY_AMNH</strain>
    </source>
</reference>
<comment type="caution">
    <text evidence="2">The sequence shown here is derived from an EMBL/GenBank/DDBJ whole genome shotgun (WGS) entry which is preliminary data.</text>
</comment>